<dbReference type="PANTHER" id="PTHR31563:SF10">
    <property type="entry name" value="ION CHANNEL POLLUX-RELATED"/>
    <property type="match status" value="1"/>
</dbReference>
<gene>
    <name evidence="3" type="ORF">METZ01_LOCUS440084</name>
</gene>
<reference evidence="3" key="1">
    <citation type="submission" date="2018-05" db="EMBL/GenBank/DDBJ databases">
        <authorList>
            <person name="Lanie J.A."/>
            <person name="Ng W.-L."/>
            <person name="Kazmierczak K.M."/>
            <person name="Andrzejewski T.M."/>
            <person name="Davidsen T.M."/>
            <person name="Wayne K.J."/>
            <person name="Tettelin H."/>
            <person name="Glass J.I."/>
            <person name="Rusch D."/>
            <person name="Podicherti R."/>
            <person name="Tsui H.-C.T."/>
            <person name="Winkler M.E."/>
        </authorList>
    </citation>
    <scope>NUCLEOTIDE SEQUENCE</scope>
</reference>
<keyword evidence="1" id="KW-0812">Transmembrane</keyword>
<feature type="non-terminal residue" evidence="3">
    <location>
        <position position="261"/>
    </location>
</feature>
<keyword evidence="1" id="KW-1133">Transmembrane helix</keyword>
<name>A0A382YVT9_9ZZZZ</name>
<dbReference type="AlphaFoldDB" id="A0A382YVT9"/>
<dbReference type="InterPro" id="IPR003148">
    <property type="entry name" value="RCK_N"/>
</dbReference>
<dbReference type="EMBL" id="UINC01178850">
    <property type="protein sequence ID" value="SVD87230.1"/>
    <property type="molecule type" value="Genomic_DNA"/>
</dbReference>
<dbReference type="Gene3D" id="3.40.50.720">
    <property type="entry name" value="NAD(P)-binding Rossmann-like Domain"/>
    <property type="match status" value="1"/>
</dbReference>
<evidence type="ECO:0000313" key="3">
    <source>
        <dbReference type="EMBL" id="SVD87230.1"/>
    </source>
</evidence>
<dbReference type="InterPro" id="IPR044849">
    <property type="entry name" value="CASTOR/POLLUX/SYM8-like"/>
</dbReference>
<dbReference type="Pfam" id="PF22614">
    <property type="entry name" value="Slo-like_RCK"/>
    <property type="match status" value="1"/>
</dbReference>
<proteinExistence type="predicted"/>
<feature type="non-terminal residue" evidence="3">
    <location>
        <position position="1"/>
    </location>
</feature>
<sequence length="261" mass="28689">GFLAMVTLRVLTNAIVPDENTSWTEIPWRVYVAVMEGSAAETDGDSNWAAKVSSIIGVMVGLILFSSMVAFITSIFKAKLDELRRGRSLVLEKDHTLILGFGDRILEIIRELIEANESEPDAAIVILAEDDKEDMDNVIRDNISDFMTTRIITRSGVVTNINNLKKVMSEQAKSVIIVNSAASWQPEEEKNLADALVLKSIMSIIAICHGKEHPPIVCEIHSDRDRDLAENISSGTVKALNEVSVLSRMIAQLALSRNGLS</sequence>
<dbReference type="PANTHER" id="PTHR31563">
    <property type="entry name" value="ION CHANNEL POLLUX-RELATED"/>
    <property type="match status" value="1"/>
</dbReference>
<protein>
    <recommendedName>
        <fullName evidence="2">RCK N-terminal domain-containing protein</fullName>
    </recommendedName>
</protein>
<feature type="transmembrane region" description="Helical" evidence="1">
    <location>
        <begin position="55"/>
        <end position="76"/>
    </location>
</feature>
<organism evidence="3">
    <name type="scientific">marine metagenome</name>
    <dbReference type="NCBI Taxonomy" id="408172"/>
    <lineage>
        <taxon>unclassified sequences</taxon>
        <taxon>metagenomes</taxon>
        <taxon>ecological metagenomes</taxon>
    </lineage>
</organism>
<feature type="domain" description="RCK N-terminal" evidence="2">
    <location>
        <begin position="93"/>
        <end position="216"/>
    </location>
</feature>
<keyword evidence="1" id="KW-0472">Membrane</keyword>
<dbReference type="GO" id="GO:0006813">
    <property type="term" value="P:potassium ion transport"/>
    <property type="evidence" value="ECO:0007669"/>
    <property type="project" value="InterPro"/>
</dbReference>
<evidence type="ECO:0000259" key="2">
    <source>
        <dbReference type="Pfam" id="PF22614"/>
    </source>
</evidence>
<evidence type="ECO:0000256" key="1">
    <source>
        <dbReference type="SAM" id="Phobius"/>
    </source>
</evidence>
<accession>A0A382YVT9</accession>